<gene>
    <name evidence="2" type="ORF">QJS10_CPA07g00612</name>
</gene>
<comment type="caution">
    <text evidence="2">The sequence shown here is derived from an EMBL/GenBank/DDBJ whole genome shotgun (WGS) entry which is preliminary data.</text>
</comment>
<evidence type="ECO:0000313" key="3">
    <source>
        <dbReference type="Proteomes" id="UP001180020"/>
    </source>
</evidence>
<dbReference type="AlphaFoldDB" id="A0AAV9EG08"/>
<feature type="region of interest" description="Disordered" evidence="1">
    <location>
        <begin position="1"/>
        <end position="29"/>
    </location>
</feature>
<proteinExistence type="predicted"/>
<accession>A0AAV9EG08</accession>
<sequence>MVVRGGAGCSRGGGGRNRDGRKGRLEGGGTLKRRLSDLTGILVFSQHLISGTIDIRDETLVPLVPPPDASGFPLTLHLLLCLPGLKGRFR</sequence>
<reference evidence="2" key="2">
    <citation type="submission" date="2023-06" db="EMBL/GenBank/DDBJ databases">
        <authorList>
            <person name="Ma L."/>
            <person name="Liu K.-W."/>
            <person name="Li Z."/>
            <person name="Hsiao Y.-Y."/>
            <person name="Qi Y."/>
            <person name="Fu T."/>
            <person name="Tang G."/>
            <person name="Zhang D."/>
            <person name="Sun W.-H."/>
            <person name="Liu D.-K."/>
            <person name="Li Y."/>
            <person name="Chen G.-Z."/>
            <person name="Liu X.-D."/>
            <person name="Liao X.-Y."/>
            <person name="Jiang Y.-T."/>
            <person name="Yu X."/>
            <person name="Hao Y."/>
            <person name="Huang J."/>
            <person name="Zhao X.-W."/>
            <person name="Ke S."/>
            <person name="Chen Y.-Y."/>
            <person name="Wu W.-L."/>
            <person name="Hsu J.-L."/>
            <person name="Lin Y.-F."/>
            <person name="Huang M.-D."/>
            <person name="Li C.-Y."/>
            <person name="Huang L."/>
            <person name="Wang Z.-W."/>
            <person name="Zhao X."/>
            <person name="Zhong W.-Y."/>
            <person name="Peng D.-H."/>
            <person name="Ahmad S."/>
            <person name="Lan S."/>
            <person name="Zhang J.-S."/>
            <person name="Tsai W.-C."/>
            <person name="Van De Peer Y."/>
            <person name="Liu Z.-J."/>
        </authorList>
    </citation>
    <scope>NUCLEOTIDE SEQUENCE</scope>
    <source>
        <strain evidence="2">CP</strain>
        <tissue evidence="2">Leaves</tissue>
    </source>
</reference>
<protein>
    <submittedName>
        <fullName evidence="2">Uncharacterized protein</fullName>
    </submittedName>
</protein>
<evidence type="ECO:0000256" key="1">
    <source>
        <dbReference type="SAM" id="MobiDB-lite"/>
    </source>
</evidence>
<feature type="compositionally biased region" description="Gly residues" evidence="1">
    <location>
        <begin position="1"/>
        <end position="15"/>
    </location>
</feature>
<reference evidence="2" key="1">
    <citation type="journal article" date="2023" name="Nat. Commun.">
        <title>Diploid and tetraploid genomes of Acorus and the evolution of monocots.</title>
        <authorList>
            <person name="Ma L."/>
            <person name="Liu K.W."/>
            <person name="Li Z."/>
            <person name="Hsiao Y.Y."/>
            <person name="Qi Y."/>
            <person name="Fu T."/>
            <person name="Tang G.D."/>
            <person name="Zhang D."/>
            <person name="Sun W.H."/>
            <person name="Liu D.K."/>
            <person name="Li Y."/>
            <person name="Chen G.Z."/>
            <person name="Liu X.D."/>
            <person name="Liao X.Y."/>
            <person name="Jiang Y.T."/>
            <person name="Yu X."/>
            <person name="Hao Y."/>
            <person name="Huang J."/>
            <person name="Zhao X.W."/>
            <person name="Ke S."/>
            <person name="Chen Y.Y."/>
            <person name="Wu W.L."/>
            <person name="Hsu J.L."/>
            <person name="Lin Y.F."/>
            <person name="Huang M.D."/>
            <person name="Li C.Y."/>
            <person name="Huang L."/>
            <person name="Wang Z.W."/>
            <person name="Zhao X."/>
            <person name="Zhong W.Y."/>
            <person name="Peng D.H."/>
            <person name="Ahmad S."/>
            <person name="Lan S."/>
            <person name="Zhang J.S."/>
            <person name="Tsai W.C."/>
            <person name="Van de Peer Y."/>
            <person name="Liu Z.J."/>
        </authorList>
    </citation>
    <scope>NUCLEOTIDE SEQUENCE</scope>
    <source>
        <strain evidence="2">CP</strain>
    </source>
</reference>
<organism evidence="2 3">
    <name type="scientific">Acorus calamus</name>
    <name type="common">Sweet flag</name>
    <dbReference type="NCBI Taxonomy" id="4465"/>
    <lineage>
        <taxon>Eukaryota</taxon>
        <taxon>Viridiplantae</taxon>
        <taxon>Streptophyta</taxon>
        <taxon>Embryophyta</taxon>
        <taxon>Tracheophyta</taxon>
        <taxon>Spermatophyta</taxon>
        <taxon>Magnoliopsida</taxon>
        <taxon>Liliopsida</taxon>
        <taxon>Acoraceae</taxon>
        <taxon>Acorus</taxon>
    </lineage>
</organism>
<evidence type="ECO:0000313" key="2">
    <source>
        <dbReference type="EMBL" id="KAK1312076.1"/>
    </source>
</evidence>
<keyword evidence="3" id="KW-1185">Reference proteome</keyword>
<dbReference type="EMBL" id="JAUJYO010000007">
    <property type="protein sequence ID" value="KAK1312076.1"/>
    <property type="molecule type" value="Genomic_DNA"/>
</dbReference>
<dbReference type="Proteomes" id="UP001180020">
    <property type="component" value="Unassembled WGS sequence"/>
</dbReference>
<name>A0AAV9EG08_ACOCL</name>
<feature type="compositionally biased region" description="Basic and acidic residues" evidence="1">
    <location>
        <begin position="16"/>
        <end position="25"/>
    </location>
</feature>